<protein>
    <submittedName>
        <fullName evidence="2">Uncharacterized protein</fullName>
    </submittedName>
</protein>
<keyword evidence="1" id="KW-0732">Signal</keyword>
<comment type="caution">
    <text evidence="2">The sequence shown here is derived from an EMBL/GenBank/DDBJ whole genome shotgun (WGS) entry which is preliminary data.</text>
</comment>
<dbReference type="AlphaFoldDB" id="A0A7W6A244"/>
<dbReference type="RefSeq" id="WP_183195993.1">
    <property type="nucleotide sequence ID" value="NZ_JACIDA010000001.1"/>
</dbReference>
<sequence length="156" mass="16138">MFKVLIPAAAAVALVAFAARTQPLDAFPPVETPTMSWHLSHEGAMAKLAYGVENSDQLALMVTCSPGDAAAVVYGDVQPDTPRLIAASHGPAPLDPMSGGDATEARLSLQDASLTGLASHGAMRVQGDSGRFVLKAGPDERRMIAGFLSYCGSSRA</sequence>
<accession>A0A7W6A244</accession>
<proteinExistence type="predicted"/>
<dbReference type="EMBL" id="JACIDA010000001">
    <property type="protein sequence ID" value="MBB3871861.1"/>
    <property type="molecule type" value="Genomic_DNA"/>
</dbReference>
<reference evidence="2 3" key="1">
    <citation type="submission" date="2020-08" db="EMBL/GenBank/DDBJ databases">
        <title>Genomic Encyclopedia of Type Strains, Phase IV (KMG-IV): sequencing the most valuable type-strain genomes for metagenomic binning, comparative biology and taxonomic classification.</title>
        <authorList>
            <person name="Goeker M."/>
        </authorList>
    </citation>
    <scope>NUCLEOTIDE SEQUENCE [LARGE SCALE GENOMIC DNA]</scope>
    <source>
        <strain evidence="2 3">DSM 14878</strain>
    </source>
</reference>
<evidence type="ECO:0000256" key="1">
    <source>
        <dbReference type="SAM" id="SignalP"/>
    </source>
</evidence>
<name>A0A7W6A244_9CAUL</name>
<dbReference type="Proteomes" id="UP000532936">
    <property type="component" value="Unassembled WGS sequence"/>
</dbReference>
<evidence type="ECO:0000313" key="2">
    <source>
        <dbReference type="EMBL" id="MBB3871861.1"/>
    </source>
</evidence>
<feature type="chain" id="PRO_5031531834" evidence="1">
    <location>
        <begin position="19"/>
        <end position="156"/>
    </location>
</feature>
<organism evidence="2 3">
    <name type="scientific">Brevundimonas mediterranea</name>
    <dbReference type="NCBI Taxonomy" id="74329"/>
    <lineage>
        <taxon>Bacteria</taxon>
        <taxon>Pseudomonadati</taxon>
        <taxon>Pseudomonadota</taxon>
        <taxon>Alphaproteobacteria</taxon>
        <taxon>Caulobacterales</taxon>
        <taxon>Caulobacteraceae</taxon>
        <taxon>Brevundimonas</taxon>
    </lineage>
</organism>
<evidence type="ECO:0000313" key="3">
    <source>
        <dbReference type="Proteomes" id="UP000532936"/>
    </source>
</evidence>
<gene>
    <name evidence="2" type="ORF">GGR11_001375</name>
</gene>
<feature type="signal peptide" evidence="1">
    <location>
        <begin position="1"/>
        <end position="18"/>
    </location>
</feature>